<dbReference type="EMBL" id="BMVP01000011">
    <property type="protein sequence ID" value="GHB72129.1"/>
    <property type="molecule type" value="Genomic_DNA"/>
</dbReference>
<protein>
    <submittedName>
        <fullName evidence="2">Uncharacterized protein</fullName>
    </submittedName>
</protein>
<feature type="compositionally biased region" description="Polar residues" evidence="1">
    <location>
        <begin position="21"/>
        <end position="38"/>
    </location>
</feature>
<keyword evidence="3" id="KW-1185">Reference proteome</keyword>
<proteinExistence type="predicted"/>
<feature type="compositionally biased region" description="Polar residues" evidence="1">
    <location>
        <begin position="1"/>
        <end position="12"/>
    </location>
</feature>
<comment type="caution">
    <text evidence="2">The sequence shown here is derived from an EMBL/GenBank/DDBJ whole genome shotgun (WGS) entry which is preliminary data.</text>
</comment>
<evidence type="ECO:0000313" key="2">
    <source>
        <dbReference type="EMBL" id="GHB72129.1"/>
    </source>
</evidence>
<evidence type="ECO:0000313" key="3">
    <source>
        <dbReference type="Proteomes" id="UP000642673"/>
    </source>
</evidence>
<evidence type="ECO:0000256" key="1">
    <source>
        <dbReference type="SAM" id="MobiDB-lite"/>
    </source>
</evidence>
<feature type="region of interest" description="Disordered" evidence="1">
    <location>
        <begin position="1"/>
        <end position="60"/>
    </location>
</feature>
<dbReference type="Proteomes" id="UP000642673">
    <property type="component" value="Unassembled WGS sequence"/>
</dbReference>
<gene>
    <name evidence="2" type="ORF">GCM10010347_48010</name>
</gene>
<reference evidence="3" key="1">
    <citation type="journal article" date="2019" name="Int. J. Syst. Evol. Microbiol.">
        <title>The Global Catalogue of Microorganisms (GCM) 10K type strain sequencing project: providing services to taxonomists for standard genome sequencing and annotation.</title>
        <authorList>
            <consortium name="The Broad Institute Genomics Platform"/>
            <consortium name="The Broad Institute Genome Sequencing Center for Infectious Disease"/>
            <person name="Wu L."/>
            <person name="Ma J."/>
        </authorList>
    </citation>
    <scope>NUCLEOTIDE SEQUENCE [LARGE SCALE GENOMIC DNA]</scope>
    <source>
        <strain evidence="3">JCM 4738</strain>
    </source>
</reference>
<name>A0ABQ3EXP1_9ACTN</name>
<sequence length="91" mass="9337">MNTIRPTSSQLTPHPHASGIAPSSATKGTVMNKSNAICSTDRLLSPPRVADGPLVGDGAEAPSIRSSVMVTVDPLGGEETGERMITDPTVP</sequence>
<accession>A0ABQ3EXP1</accession>
<organism evidence="2 3">
    <name type="scientific">Streptomyces cirratus</name>
    <dbReference type="NCBI Taxonomy" id="68187"/>
    <lineage>
        <taxon>Bacteria</taxon>
        <taxon>Bacillati</taxon>
        <taxon>Actinomycetota</taxon>
        <taxon>Actinomycetes</taxon>
        <taxon>Kitasatosporales</taxon>
        <taxon>Streptomycetaceae</taxon>
        <taxon>Streptomyces</taxon>
    </lineage>
</organism>